<accession>A0A2M6W070</accession>
<dbReference type="EMBL" id="PFBZ01000190">
    <property type="protein sequence ID" value="PIT86199.1"/>
    <property type="molecule type" value="Genomic_DNA"/>
</dbReference>
<proteinExistence type="predicted"/>
<feature type="transmembrane region" description="Helical" evidence="1">
    <location>
        <begin position="62"/>
        <end position="83"/>
    </location>
</feature>
<name>A0A2M6W070_9BACT</name>
<organism evidence="2 3">
    <name type="scientific">Candidatus Magasanikbacteria bacterium CG10_big_fil_rev_8_21_14_0_10_43_6</name>
    <dbReference type="NCBI Taxonomy" id="1974650"/>
    <lineage>
        <taxon>Bacteria</taxon>
        <taxon>Candidatus Magasanikiibacteriota</taxon>
    </lineage>
</organism>
<reference evidence="3" key="1">
    <citation type="submission" date="2017-09" db="EMBL/GenBank/DDBJ databases">
        <title>Depth-based differentiation of microbial function through sediment-hosted aquifers and enrichment of novel symbionts in the deep terrestrial subsurface.</title>
        <authorList>
            <person name="Probst A.J."/>
            <person name="Ladd B."/>
            <person name="Jarett J.K."/>
            <person name="Geller-Mcgrath D.E."/>
            <person name="Sieber C.M.K."/>
            <person name="Emerson J.B."/>
            <person name="Anantharaman K."/>
            <person name="Thomas B.C."/>
            <person name="Malmstrom R."/>
            <person name="Stieglmeier M."/>
            <person name="Klingl A."/>
            <person name="Woyke T."/>
            <person name="Ryan C.M."/>
            <person name="Banfield J.F."/>
        </authorList>
    </citation>
    <scope>NUCLEOTIDE SEQUENCE [LARGE SCALE GENOMIC DNA]</scope>
</reference>
<dbReference type="AlphaFoldDB" id="A0A2M6W070"/>
<evidence type="ECO:0000313" key="2">
    <source>
        <dbReference type="EMBL" id="PIT86199.1"/>
    </source>
</evidence>
<feature type="transmembrane region" description="Helical" evidence="1">
    <location>
        <begin position="29"/>
        <end position="50"/>
    </location>
</feature>
<gene>
    <name evidence="2" type="ORF">COU33_04390</name>
</gene>
<dbReference type="Proteomes" id="UP000229362">
    <property type="component" value="Unassembled WGS sequence"/>
</dbReference>
<keyword evidence="1" id="KW-0812">Transmembrane</keyword>
<evidence type="ECO:0000256" key="1">
    <source>
        <dbReference type="SAM" id="Phobius"/>
    </source>
</evidence>
<sequence length="125" mass="14583">MKYAILITIYFLLTYMIFKRDYREPFWRGLLHAVVVTVYLFFVALLAMQLKYLYLGEIAEAIQLAFGLFLTVLSVAVCAWLIFYEPMKKLLHHHFRAATVMLTSAIGWLFIFMVIFVVGLVFTLA</sequence>
<protein>
    <submittedName>
        <fullName evidence="2">Uncharacterized protein</fullName>
    </submittedName>
</protein>
<feature type="transmembrane region" description="Helical" evidence="1">
    <location>
        <begin position="95"/>
        <end position="122"/>
    </location>
</feature>
<evidence type="ECO:0000313" key="3">
    <source>
        <dbReference type="Proteomes" id="UP000229362"/>
    </source>
</evidence>
<keyword evidence="1" id="KW-0472">Membrane</keyword>
<keyword evidence="1" id="KW-1133">Transmembrane helix</keyword>
<comment type="caution">
    <text evidence="2">The sequence shown here is derived from an EMBL/GenBank/DDBJ whole genome shotgun (WGS) entry which is preliminary data.</text>
</comment>